<evidence type="ECO:0000259" key="3">
    <source>
        <dbReference type="PROSITE" id="PS51371"/>
    </source>
</evidence>
<organism evidence="4 5">
    <name type="scientific">Saccharothrix espanaensis (strain ATCC 51144 / DSM 44229 / JCM 9112 / NBRC 15066 / NRRL 15764)</name>
    <dbReference type="NCBI Taxonomy" id="1179773"/>
    <lineage>
        <taxon>Bacteria</taxon>
        <taxon>Bacillati</taxon>
        <taxon>Actinomycetota</taxon>
        <taxon>Actinomycetes</taxon>
        <taxon>Pseudonocardiales</taxon>
        <taxon>Pseudonocardiaceae</taxon>
        <taxon>Saccharothrix</taxon>
    </lineage>
</organism>
<feature type="domain" description="CBS" evidence="3">
    <location>
        <begin position="7"/>
        <end position="66"/>
    </location>
</feature>
<dbReference type="RefSeq" id="WP_015103001.1">
    <property type="nucleotide sequence ID" value="NC_019673.1"/>
</dbReference>
<dbReference type="PANTHER" id="PTHR43080">
    <property type="entry name" value="CBS DOMAIN-CONTAINING PROTEIN CBSX3, MITOCHONDRIAL"/>
    <property type="match status" value="1"/>
</dbReference>
<dbReference type="BioCyc" id="SESP1179773:BN6_RS27150-MONOMER"/>
<dbReference type="Gene3D" id="3.10.580.10">
    <property type="entry name" value="CBS-domain"/>
    <property type="match status" value="1"/>
</dbReference>
<keyword evidence="5" id="KW-1185">Reference proteome</keyword>
<name>K0K7L9_SACES</name>
<dbReference type="SMART" id="SM00116">
    <property type="entry name" value="CBS"/>
    <property type="match status" value="2"/>
</dbReference>
<evidence type="ECO:0000313" key="4">
    <source>
        <dbReference type="EMBL" id="CCH32889.1"/>
    </source>
</evidence>
<dbReference type="eggNOG" id="COG2905">
    <property type="taxonomic scope" value="Bacteria"/>
</dbReference>
<dbReference type="EMBL" id="HE804045">
    <property type="protein sequence ID" value="CCH32889.1"/>
    <property type="molecule type" value="Genomic_DNA"/>
</dbReference>
<dbReference type="InterPro" id="IPR046342">
    <property type="entry name" value="CBS_dom_sf"/>
</dbReference>
<dbReference type="KEGG" id="sesp:BN6_56300"/>
<dbReference type="PATRIC" id="fig|1179773.3.peg.5670"/>
<dbReference type="Pfam" id="PF00571">
    <property type="entry name" value="CBS"/>
    <property type="match status" value="2"/>
</dbReference>
<accession>K0K7L9</accession>
<evidence type="ECO:0000256" key="1">
    <source>
        <dbReference type="ARBA" id="ARBA00023122"/>
    </source>
</evidence>
<dbReference type="PANTHER" id="PTHR43080:SF29">
    <property type="entry name" value="OS02G0818000 PROTEIN"/>
    <property type="match status" value="1"/>
</dbReference>
<dbReference type="PROSITE" id="PS51371">
    <property type="entry name" value="CBS"/>
    <property type="match status" value="2"/>
</dbReference>
<dbReference type="AlphaFoldDB" id="K0K7L9"/>
<reference evidence="4 5" key="1">
    <citation type="journal article" date="2012" name="BMC Genomics">
        <title>Complete genome sequence of Saccharothrix espanaensis DSM 44229T and comparison to the other completely sequenced Pseudonocardiaceae.</title>
        <authorList>
            <person name="Strobel T."/>
            <person name="Al-Dilaimi A."/>
            <person name="Blom J."/>
            <person name="Gessner A."/>
            <person name="Kalinowski J."/>
            <person name="Luzhetska M."/>
            <person name="Puhler A."/>
            <person name="Szczepanowski R."/>
            <person name="Bechthold A."/>
            <person name="Ruckert C."/>
        </authorList>
    </citation>
    <scope>NUCLEOTIDE SEQUENCE [LARGE SCALE GENOMIC DNA]</scope>
    <source>
        <strain evidence="5">ATCC 51144 / DSM 44229 / JCM 9112 / NBRC 15066 / NRRL 15764</strain>
    </source>
</reference>
<protein>
    <recommendedName>
        <fullName evidence="3">CBS domain-containing protein</fullName>
    </recommendedName>
</protein>
<dbReference type="HOGENOM" id="CLU_040681_1_0_11"/>
<dbReference type="InterPro" id="IPR051257">
    <property type="entry name" value="Diverse_CBS-Domain"/>
</dbReference>
<keyword evidence="1 2" id="KW-0129">CBS domain</keyword>
<dbReference type="SUPFAM" id="SSF54631">
    <property type="entry name" value="CBS-domain pair"/>
    <property type="match status" value="1"/>
</dbReference>
<sequence>MRACDIMTSPVIAVTPDVPAREAAALLVSHGFTATPVVDEDERLIGIVTEADLVRGRYTEGSAGDTPVSSVMTTPVFAMGPGTPVVLIARVMVDDRVRCVPIVDGARLLDVVTRRDLVRALARTDAAIAADVRARLDACAGPGRWTASVHDGEVSIDADFPDEQSARVAVALAEAVPGVAGARVRDTTERIVR</sequence>
<dbReference type="STRING" id="1179773.BN6_56300"/>
<gene>
    <name evidence="4" type="ordered locus">BN6_56300</name>
</gene>
<evidence type="ECO:0000313" key="5">
    <source>
        <dbReference type="Proteomes" id="UP000006281"/>
    </source>
</evidence>
<dbReference type="OrthoDB" id="9799454at2"/>
<feature type="domain" description="CBS" evidence="3">
    <location>
        <begin position="72"/>
        <end position="128"/>
    </location>
</feature>
<proteinExistence type="predicted"/>
<dbReference type="InterPro" id="IPR000644">
    <property type="entry name" value="CBS_dom"/>
</dbReference>
<dbReference type="Proteomes" id="UP000006281">
    <property type="component" value="Chromosome"/>
</dbReference>
<evidence type="ECO:0000256" key="2">
    <source>
        <dbReference type="PROSITE-ProRule" id="PRU00703"/>
    </source>
</evidence>